<reference evidence="1 2" key="1">
    <citation type="submission" date="2022-03" db="EMBL/GenBank/DDBJ databases">
        <title>Pseudonocardia alaer sp. nov., a novel actinomycete isolated from reed forest soil.</title>
        <authorList>
            <person name="Wang L."/>
        </authorList>
    </citation>
    <scope>NUCLEOTIDE SEQUENCE [LARGE SCALE GENOMIC DNA]</scope>
    <source>
        <strain evidence="1 2">Y-16303</strain>
    </source>
</reference>
<evidence type="ECO:0000313" key="2">
    <source>
        <dbReference type="Proteomes" id="UP001299970"/>
    </source>
</evidence>
<sequence>MSQLSLFSADARPPRVSDLAGLLCGPGQIVRFGAGDQARLSIVLPDPARAPALAAACAATGIRMEAVRTESGATALRSAFRCDLVGLARAWTHGAVKTVPAGWQLDGAALRLWALAAGQPDERGGYLLGLDPHAPETHLPLVAAATRAGISPARVGSGQALRISGTRRVQRLVELVGPVPARADTADWPRCWGRAAS</sequence>
<proteinExistence type="predicted"/>
<gene>
    <name evidence="1" type="ORF">MMF94_29520</name>
</gene>
<comment type="caution">
    <text evidence="1">The sequence shown here is derived from an EMBL/GenBank/DDBJ whole genome shotgun (WGS) entry which is preliminary data.</text>
</comment>
<evidence type="ECO:0000313" key="1">
    <source>
        <dbReference type="EMBL" id="MCH6169859.1"/>
    </source>
</evidence>
<protein>
    <submittedName>
        <fullName evidence="1">Uncharacterized protein</fullName>
    </submittedName>
</protein>
<accession>A0ABS9TMU6</accession>
<dbReference type="Proteomes" id="UP001299970">
    <property type="component" value="Unassembled WGS sequence"/>
</dbReference>
<dbReference type="EMBL" id="JAKXMK010000028">
    <property type="protein sequence ID" value="MCH6169859.1"/>
    <property type="molecule type" value="Genomic_DNA"/>
</dbReference>
<organism evidence="1 2">
    <name type="scientific">Pseudonocardia alaniniphila</name>
    <dbReference type="NCBI Taxonomy" id="75291"/>
    <lineage>
        <taxon>Bacteria</taxon>
        <taxon>Bacillati</taxon>
        <taxon>Actinomycetota</taxon>
        <taxon>Actinomycetes</taxon>
        <taxon>Pseudonocardiales</taxon>
        <taxon>Pseudonocardiaceae</taxon>
        <taxon>Pseudonocardia</taxon>
    </lineage>
</organism>
<keyword evidence="2" id="KW-1185">Reference proteome</keyword>
<name>A0ABS9TMU6_9PSEU</name>
<dbReference type="RefSeq" id="WP_241040517.1">
    <property type="nucleotide sequence ID" value="NZ_BAAAJF010000014.1"/>
</dbReference>